<evidence type="ECO:0000313" key="2">
    <source>
        <dbReference type="Proteomes" id="UP001060085"/>
    </source>
</evidence>
<accession>A0ACC0A2N6</accession>
<keyword evidence="2" id="KW-1185">Reference proteome</keyword>
<protein>
    <submittedName>
        <fullName evidence="1">Uncharacterized protein</fullName>
    </submittedName>
</protein>
<name>A0ACC0A2N6_CATRO</name>
<evidence type="ECO:0000313" key="1">
    <source>
        <dbReference type="EMBL" id="KAI5655044.1"/>
    </source>
</evidence>
<proteinExistence type="predicted"/>
<dbReference type="EMBL" id="CM044707">
    <property type="protein sequence ID" value="KAI5655044.1"/>
    <property type="molecule type" value="Genomic_DNA"/>
</dbReference>
<reference evidence="2" key="1">
    <citation type="journal article" date="2023" name="Nat. Plants">
        <title>Single-cell RNA sequencing provides a high-resolution roadmap for understanding the multicellular compartmentation of specialized metabolism.</title>
        <authorList>
            <person name="Sun S."/>
            <person name="Shen X."/>
            <person name="Li Y."/>
            <person name="Li Y."/>
            <person name="Wang S."/>
            <person name="Li R."/>
            <person name="Zhang H."/>
            <person name="Shen G."/>
            <person name="Guo B."/>
            <person name="Wei J."/>
            <person name="Xu J."/>
            <person name="St-Pierre B."/>
            <person name="Chen S."/>
            <person name="Sun C."/>
        </authorList>
    </citation>
    <scope>NUCLEOTIDE SEQUENCE [LARGE SCALE GENOMIC DNA]</scope>
</reference>
<organism evidence="1 2">
    <name type="scientific">Catharanthus roseus</name>
    <name type="common">Madagascar periwinkle</name>
    <name type="synonym">Vinca rosea</name>
    <dbReference type="NCBI Taxonomy" id="4058"/>
    <lineage>
        <taxon>Eukaryota</taxon>
        <taxon>Viridiplantae</taxon>
        <taxon>Streptophyta</taxon>
        <taxon>Embryophyta</taxon>
        <taxon>Tracheophyta</taxon>
        <taxon>Spermatophyta</taxon>
        <taxon>Magnoliopsida</taxon>
        <taxon>eudicotyledons</taxon>
        <taxon>Gunneridae</taxon>
        <taxon>Pentapetalae</taxon>
        <taxon>asterids</taxon>
        <taxon>lamiids</taxon>
        <taxon>Gentianales</taxon>
        <taxon>Apocynaceae</taxon>
        <taxon>Rauvolfioideae</taxon>
        <taxon>Vinceae</taxon>
        <taxon>Catharanthinae</taxon>
        <taxon>Catharanthus</taxon>
    </lineage>
</organism>
<gene>
    <name evidence="1" type="ORF">M9H77_32231</name>
</gene>
<comment type="caution">
    <text evidence="1">The sequence shown here is derived from an EMBL/GenBank/DDBJ whole genome shotgun (WGS) entry which is preliminary data.</text>
</comment>
<sequence length="949" mass="105924">MPHRTTYFFPRQFPDRGFDASSSKFFQDHEKKITTANKDFVSGGETTKSSKETGPADTGNIYDRKDSSDSFSTVPVEKHYGFTGDRIHGKQLAAFVNWLADKKKKEKKSKTAGHGKIKLEDEEDDDEHEHLLPPPPEAVSVPEIVEVNNHRLPEQKAKDQLEIHRQVSLTGESYNYYSGGKESGTIRGGLERHTSLQRLSSLGSTSYAGSLFSGATTTYDGNWTISTGVKDTTRTREVEEMEVEEQRANVDPAVQKSKESYYLQLTFAKRLTEQANMASEPVLLLQEGRTAVSSDPLTTSYRLWVNGSLSYNDKISDGFYNILGMNPYLWVMCNEMEEGRQLPSLMALKAVDPNDAAMEVVLVDRRGDSRLRELEDKAQEIYFAAENTFSLAEELGKLVAVYMGGSFPVEQGDLQMHWALLSQRLKELQKCIVLPIGNLSTGLCRHRAILFKKLADYVGLPCRIARGCRYCVADHRSSCLVKIEDDRKLSREFVVDLVGEPGSVRSADSSINGGLLSSVPSPFQISHLKEYQQVHVIDDVCGHRQTSTNTCFCPEPPRYSGNEEENCAAGGSGIHKNAKISVYRPPSQVSEPTLPESISVAPEVAGDEAEGQINQGRDDEVLVPGNPIITAAGRQLPILPFPSKSNVFNVESKCQNRARYLNLEPSLAMDWLEISWEELHVKERVGAGSFGTVHRAEWHGSDVAVKVLTIQDFHDDQMKEFLREVAIMKRVRHPNVVLFMGAVTKRPHLSIVTEYLPRGSLFRLIHRPAAGEVLDKRRRLRMALDVAKGINYLHCLNPPVVHWDLKSPNLLVDKNWTVKVCDFGLSRFKANTFIPSKSVAGTPEWMAPEFLRGEPSNEKTDVYSFGVILWELVTMEQPWSGLSPAQVVGAVAFQNRRLVIPPNVSPMLASLIESCWADDPAQRPSFTSIVETLKKLLKSPIQLIEMGGS</sequence>
<dbReference type="Proteomes" id="UP001060085">
    <property type="component" value="Linkage Group LG07"/>
</dbReference>